<dbReference type="STRING" id="81408.B4119_4147"/>
<evidence type="ECO:0000256" key="4">
    <source>
        <dbReference type="RuleBase" id="RU361277"/>
    </source>
</evidence>
<dbReference type="Pfam" id="PF00107">
    <property type="entry name" value="ADH_zinc_N"/>
    <property type="match status" value="1"/>
</dbReference>
<dbReference type="Gene3D" id="3.40.50.720">
    <property type="entry name" value="NAD(P)-binding Rossmann-like Domain"/>
    <property type="match status" value="1"/>
</dbReference>
<evidence type="ECO:0000259" key="5">
    <source>
        <dbReference type="SMART" id="SM00829"/>
    </source>
</evidence>
<dbReference type="InterPro" id="IPR020843">
    <property type="entry name" value="ER"/>
</dbReference>
<gene>
    <name evidence="6" type="ORF">B4119_4147</name>
</gene>
<name>A0A150LJM5_9BACL</name>
<dbReference type="InterPro" id="IPR002328">
    <property type="entry name" value="ADH_Zn_CS"/>
</dbReference>
<dbReference type="InterPro" id="IPR013154">
    <property type="entry name" value="ADH-like_N"/>
</dbReference>
<dbReference type="Proteomes" id="UP000075455">
    <property type="component" value="Unassembled WGS sequence"/>
</dbReference>
<organism evidence="6 7">
    <name type="scientific">Saccharococcus caldoxylosilyticus</name>
    <dbReference type="NCBI Taxonomy" id="81408"/>
    <lineage>
        <taxon>Bacteria</taxon>
        <taxon>Bacillati</taxon>
        <taxon>Bacillota</taxon>
        <taxon>Bacilli</taxon>
        <taxon>Bacillales</taxon>
        <taxon>Anoxybacillaceae</taxon>
        <taxon>Saccharococcus</taxon>
    </lineage>
</organism>
<dbReference type="InterPro" id="IPR036291">
    <property type="entry name" value="NAD(P)-bd_dom_sf"/>
</dbReference>
<evidence type="ECO:0000313" key="7">
    <source>
        <dbReference type="Proteomes" id="UP000075455"/>
    </source>
</evidence>
<dbReference type="Gene3D" id="3.90.180.10">
    <property type="entry name" value="Medium-chain alcohol dehydrogenases, catalytic domain"/>
    <property type="match status" value="1"/>
</dbReference>
<comment type="cofactor">
    <cofactor evidence="4">
        <name>Zn(2+)</name>
        <dbReference type="ChEBI" id="CHEBI:29105"/>
    </cofactor>
</comment>
<keyword evidence="3" id="KW-0560">Oxidoreductase</keyword>
<dbReference type="Pfam" id="PF08240">
    <property type="entry name" value="ADH_N"/>
    <property type="match status" value="1"/>
</dbReference>
<keyword evidence="2 4" id="KW-0862">Zinc</keyword>
<dbReference type="PANTHER" id="PTHR43401">
    <property type="entry name" value="L-THREONINE 3-DEHYDROGENASE"/>
    <property type="match status" value="1"/>
</dbReference>
<dbReference type="GO" id="GO:0016491">
    <property type="term" value="F:oxidoreductase activity"/>
    <property type="evidence" value="ECO:0007669"/>
    <property type="project" value="UniProtKB-KW"/>
</dbReference>
<dbReference type="PATRIC" id="fig|81408.3.peg.3969"/>
<dbReference type="SMART" id="SM00829">
    <property type="entry name" value="PKS_ER"/>
    <property type="match status" value="1"/>
</dbReference>
<dbReference type="InterPro" id="IPR011032">
    <property type="entry name" value="GroES-like_sf"/>
</dbReference>
<accession>A0A150LJM5</accession>
<dbReference type="GO" id="GO:0008270">
    <property type="term" value="F:zinc ion binding"/>
    <property type="evidence" value="ECO:0007669"/>
    <property type="project" value="InterPro"/>
</dbReference>
<proteinExistence type="inferred from homology"/>
<dbReference type="InterPro" id="IPR050129">
    <property type="entry name" value="Zn_alcohol_dh"/>
</dbReference>
<comment type="similarity">
    <text evidence="4">Belongs to the zinc-containing alcohol dehydrogenase family.</text>
</comment>
<dbReference type="SUPFAM" id="SSF51735">
    <property type="entry name" value="NAD(P)-binding Rossmann-fold domains"/>
    <property type="match status" value="1"/>
</dbReference>
<evidence type="ECO:0000313" key="6">
    <source>
        <dbReference type="EMBL" id="KYD12454.1"/>
    </source>
</evidence>
<evidence type="ECO:0000256" key="1">
    <source>
        <dbReference type="ARBA" id="ARBA00022723"/>
    </source>
</evidence>
<dbReference type="AlphaFoldDB" id="A0A150LJM5"/>
<dbReference type="SUPFAM" id="SSF50129">
    <property type="entry name" value="GroES-like"/>
    <property type="match status" value="1"/>
</dbReference>
<comment type="caution">
    <text evidence="6">The sequence shown here is derived from an EMBL/GenBank/DDBJ whole genome shotgun (WGS) entry which is preliminary data.</text>
</comment>
<dbReference type="RefSeq" id="WP_061579633.1">
    <property type="nucleotide sequence ID" value="NZ_LQYS01000061.1"/>
</dbReference>
<reference evidence="6 7" key="1">
    <citation type="submission" date="2016-01" db="EMBL/GenBank/DDBJ databases">
        <title>Draft Genome Sequences of Seven Thermophilic Sporeformers Isolated from Foods.</title>
        <authorList>
            <person name="Berendsen E.M."/>
            <person name="Wells-Bennik M.H."/>
            <person name="Krawcyk A.O."/>
            <person name="De Jong A."/>
            <person name="Holsappel S."/>
            <person name="Eijlander R.T."/>
            <person name="Kuipers O.P."/>
        </authorList>
    </citation>
    <scope>NUCLEOTIDE SEQUENCE [LARGE SCALE GENOMIC DNA]</scope>
    <source>
        <strain evidence="6 7">B4119</strain>
    </source>
</reference>
<evidence type="ECO:0000256" key="2">
    <source>
        <dbReference type="ARBA" id="ARBA00022833"/>
    </source>
</evidence>
<dbReference type="InterPro" id="IPR013149">
    <property type="entry name" value="ADH-like_C"/>
</dbReference>
<evidence type="ECO:0000256" key="3">
    <source>
        <dbReference type="ARBA" id="ARBA00023002"/>
    </source>
</evidence>
<protein>
    <recommendedName>
        <fullName evidence="5">Enoyl reductase (ER) domain-containing protein</fullName>
    </recommendedName>
</protein>
<dbReference type="PANTHER" id="PTHR43401:SF2">
    <property type="entry name" value="L-THREONINE 3-DEHYDROGENASE"/>
    <property type="match status" value="1"/>
</dbReference>
<dbReference type="PROSITE" id="PS00059">
    <property type="entry name" value="ADH_ZINC"/>
    <property type="match status" value="1"/>
</dbReference>
<dbReference type="EMBL" id="LQYS01000061">
    <property type="protein sequence ID" value="KYD12454.1"/>
    <property type="molecule type" value="Genomic_DNA"/>
</dbReference>
<feature type="domain" description="Enoyl reductase (ER)" evidence="5">
    <location>
        <begin position="17"/>
        <end position="343"/>
    </location>
</feature>
<dbReference type="CDD" id="cd08234">
    <property type="entry name" value="threonine_DH_like"/>
    <property type="match status" value="1"/>
</dbReference>
<keyword evidence="1 4" id="KW-0479">Metal-binding</keyword>
<sequence>MSVTNNVKTMKAAVYKGPHHMAVEELPYPKPGYGEVTIRVHCCGICGTDYHILEGDFISPYPLVGGHEFSGTVFEVGEGVEDWKIGDRVAVDPSVYCGKCYHCRNNQFNHCKNWNAIGVTMNGAFAEYVKVPAKNLYKMRDTMTFEEGALVEPMSCVAYALERTNVKFGDKVVIFGGGPMGIMLVQAMRISGASEVVLVDIAEQKLELAKQFGATSVFKNDNRLDSFIGKEKYPNGFDVVVDATGIPAVIEGMFRFAGPGARILQFGVAPNNAKITISPFDIYHKDWNYLGTMALKFNFNQALFMIEEKRVNVGSLVTKKLGLEEFVTYMSKPKSPDDCKVLVYPSW</sequence>